<dbReference type="InterPro" id="IPR036691">
    <property type="entry name" value="Endo/exonu/phosph_ase_sf"/>
</dbReference>
<dbReference type="Proteomes" id="UP000004358">
    <property type="component" value="Unassembled WGS sequence"/>
</dbReference>
<dbReference type="eggNOG" id="COG3568">
    <property type="taxonomic scope" value="Bacteria"/>
</dbReference>
<accession>A3ZN98</accession>
<protein>
    <submittedName>
        <fullName evidence="3">Putative secreted protein</fullName>
    </submittedName>
</protein>
<feature type="domain" description="Endonuclease/exonuclease/phosphatase" evidence="2">
    <location>
        <begin position="29"/>
        <end position="250"/>
    </location>
</feature>
<sequence>MIRNLLTILLSLWCITTASAAQPEPLRILSYNIHHGEGVDGKLDLPRIAAVIKSVAPHLVLLQEVDCHTARTGNVDQAAELGKLTGMEVAFGGNLRLGKGDYGNAILSRFPLTEVKNHSLPNLTNGETRGVLSAMVRFPSSTGDEPFLVLATHLDHRAGEADRLASIDFIRQLVGEKERTTIIGGDFNATLESAVLKRFQEHWTLSNLVEKPTFPVAKPERQIDFVGYRPMRRFRVGEVRVIDEAIASDHRPFLVELFPVTP</sequence>
<comment type="caution">
    <text evidence="3">The sequence shown here is derived from an EMBL/GenBank/DDBJ whole genome shotgun (WGS) entry which is preliminary data.</text>
</comment>
<gene>
    <name evidence="3" type="ORF">DSM3645_16600</name>
</gene>
<dbReference type="SUPFAM" id="SSF56219">
    <property type="entry name" value="DNase I-like"/>
    <property type="match status" value="1"/>
</dbReference>
<dbReference type="AlphaFoldDB" id="A3ZN98"/>
<dbReference type="Gene3D" id="3.60.10.10">
    <property type="entry name" value="Endonuclease/exonuclease/phosphatase"/>
    <property type="match status" value="1"/>
</dbReference>
<evidence type="ECO:0000256" key="1">
    <source>
        <dbReference type="SAM" id="SignalP"/>
    </source>
</evidence>
<dbReference type="GO" id="GO:0003824">
    <property type="term" value="F:catalytic activity"/>
    <property type="evidence" value="ECO:0007669"/>
    <property type="project" value="InterPro"/>
</dbReference>
<evidence type="ECO:0000313" key="3">
    <source>
        <dbReference type="EMBL" id="EAQ81790.1"/>
    </source>
</evidence>
<dbReference type="InterPro" id="IPR051916">
    <property type="entry name" value="GPI-anchor_lipid_remodeler"/>
</dbReference>
<dbReference type="InterPro" id="IPR005135">
    <property type="entry name" value="Endo/exonuclease/phosphatase"/>
</dbReference>
<dbReference type="PANTHER" id="PTHR14859:SF15">
    <property type="entry name" value="ENDONUCLEASE_EXONUCLEASE_PHOSPHATASE DOMAIN-CONTAINING PROTEIN"/>
    <property type="match status" value="1"/>
</dbReference>
<dbReference type="GO" id="GO:0016020">
    <property type="term" value="C:membrane"/>
    <property type="evidence" value="ECO:0007669"/>
    <property type="project" value="GOC"/>
</dbReference>
<organism evidence="3 4">
    <name type="scientific">Blastopirellula marina DSM 3645</name>
    <dbReference type="NCBI Taxonomy" id="314230"/>
    <lineage>
        <taxon>Bacteria</taxon>
        <taxon>Pseudomonadati</taxon>
        <taxon>Planctomycetota</taxon>
        <taxon>Planctomycetia</taxon>
        <taxon>Pirellulales</taxon>
        <taxon>Pirellulaceae</taxon>
        <taxon>Blastopirellula</taxon>
    </lineage>
</organism>
<dbReference type="PANTHER" id="PTHR14859">
    <property type="entry name" value="CALCOFLUOR WHITE HYPERSENSITIVE PROTEIN PRECURSOR"/>
    <property type="match status" value="1"/>
</dbReference>
<proteinExistence type="predicted"/>
<dbReference type="EMBL" id="AANZ01000003">
    <property type="protein sequence ID" value="EAQ81790.1"/>
    <property type="molecule type" value="Genomic_DNA"/>
</dbReference>
<dbReference type="Pfam" id="PF03372">
    <property type="entry name" value="Exo_endo_phos"/>
    <property type="match status" value="1"/>
</dbReference>
<dbReference type="HOGENOM" id="CLU_060500_4_2_0"/>
<evidence type="ECO:0000259" key="2">
    <source>
        <dbReference type="Pfam" id="PF03372"/>
    </source>
</evidence>
<dbReference type="STRING" id="314230.DSM3645_16600"/>
<evidence type="ECO:0000313" key="4">
    <source>
        <dbReference type="Proteomes" id="UP000004358"/>
    </source>
</evidence>
<dbReference type="GO" id="GO:0006506">
    <property type="term" value="P:GPI anchor biosynthetic process"/>
    <property type="evidence" value="ECO:0007669"/>
    <property type="project" value="TreeGrafter"/>
</dbReference>
<name>A3ZN98_9BACT</name>
<feature type="signal peptide" evidence="1">
    <location>
        <begin position="1"/>
        <end position="20"/>
    </location>
</feature>
<reference evidence="3 4" key="1">
    <citation type="submission" date="2006-02" db="EMBL/GenBank/DDBJ databases">
        <authorList>
            <person name="Amann R."/>
            <person name="Ferriera S."/>
            <person name="Johnson J."/>
            <person name="Kravitz S."/>
            <person name="Halpern A."/>
            <person name="Remington K."/>
            <person name="Beeson K."/>
            <person name="Tran B."/>
            <person name="Rogers Y.-H."/>
            <person name="Friedman R."/>
            <person name="Venter J.C."/>
        </authorList>
    </citation>
    <scope>NUCLEOTIDE SEQUENCE [LARGE SCALE GENOMIC DNA]</scope>
    <source>
        <strain evidence="3 4">DSM 3645</strain>
    </source>
</reference>
<feature type="chain" id="PRO_5002663551" evidence="1">
    <location>
        <begin position="21"/>
        <end position="262"/>
    </location>
</feature>
<dbReference type="RefSeq" id="WP_002651218.1">
    <property type="nucleotide sequence ID" value="NZ_CH672376.1"/>
</dbReference>
<keyword evidence="1" id="KW-0732">Signal</keyword>